<evidence type="ECO:0000256" key="8">
    <source>
        <dbReference type="ARBA" id="ARBA00023136"/>
    </source>
</evidence>
<accession>A0A0H3ABJ6</accession>
<dbReference type="PANTHER" id="PTHR42781">
    <property type="entry name" value="SPERMIDINE/PUTRESCINE IMPORT ATP-BINDING PROTEIN POTA"/>
    <property type="match status" value="1"/>
</dbReference>
<dbReference type="PROSITE" id="PS50893">
    <property type="entry name" value="ABC_TRANSPORTER_2"/>
    <property type="match status" value="1"/>
</dbReference>
<keyword evidence="5" id="KW-0067">ATP-binding</keyword>
<evidence type="ECO:0000256" key="9">
    <source>
        <dbReference type="SAM" id="MobiDB-lite"/>
    </source>
</evidence>
<evidence type="ECO:0000313" key="11">
    <source>
        <dbReference type="EMBL" id="ABM29701.1"/>
    </source>
</evidence>
<feature type="region of interest" description="Disordered" evidence="9">
    <location>
        <begin position="334"/>
        <end position="354"/>
    </location>
</feature>
<keyword evidence="4" id="KW-0547">Nucleotide-binding</keyword>
<dbReference type="PROSITE" id="PS00211">
    <property type="entry name" value="ABC_TRANSPORTER_1"/>
    <property type="match status" value="1"/>
</dbReference>
<dbReference type="PANTHER" id="PTHR42781:SF4">
    <property type="entry name" value="SPERMIDINE_PUTRESCINE IMPORT ATP-BINDING PROTEIN POTA"/>
    <property type="match status" value="1"/>
</dbReference>
<keyword evidence="2" id="KW-1003">Cell membrane</keyword>
<protein>
    <submittedName>
        <fullName evidence="11">ABC transporter related protein</fullName>
    </submittedName>
</protein>
<dbReference type="HOGENOM" id="CLU_000604_1_1_7"/>
<dbReference type="Gene3D" id="3.40.50.300">
    <property type="entry name" value="P-loop containing nucleotide triphosphate hydrolases"/>
    <property type="match status" value="1"/>
</dbReference>
<name>A0A0H3ABJ6_NITV4</name>
<dbReference type="InterPro" id="IPR003593">
    <property type="entry name" value="AAA+_ATPase"/>
</dbReference>
<evidence type="ECO:0000256" key="6">
    <source>
        <dbReference type="ARBA" id="ARBA00023004"/>
    </source>
</evidence>
<dbReference type="CDD" id="cd03259">
    <property type="entry name" value="ABC_Carb_Solutes_like"/>
    <property type="match status" value="1"/>
</dbReference>
<evidence type="ECO:0000256" key="3">
    <source>
        <dbReference type="ARBA" id="ARBA00022496"/>
    </source>
</evidence>
<reference evidence="12" key="1">
    <citation type="journal article" date="2009" name="Environ. Microbiol.">
        <title>Contribution of mobile genetic elements to Desulfovibrio vulgaris genome plasticity.</title>
        <authorList>
            <person name="Walker C.B."/>
            <person name="Stolyar S."/>
            <person name="Chivian D."/>
            <person name="Pinel N."/>
            <person name="Gabster J.A."/>
            <person name="Dehal P.S."/>
            <person name="He Z."/>
            <person name="Yang Z.K."/>
            <person name="Yen H.C."/>
            <person name="Zhou J."/>
            <person name="Wall J.D."/>
            <person name="Hazen T.C."/>
            <person name="Arkin A.P."/>
            <person name="Stahl D.A."/>
        </authorList>
    </citation>
    <scope>NUCLEOTIDE SEQUENCE [LARGE SCALE GENOMIC DNA]</scope>
    <source>
        <strain evidence="12">DP4</strain>
    </source>
</reference>
<dbReference type="SUPFAM" id="SSF52540">
    <property type="entry name" value="P-loop containing nucleoside triphosphate hydrolases"/>
    <property type="match status" value="1"/>
</dbReference>
<evidence type="ECO:0000256" key="1">
    <source>
        <dbReference type="ARBA" id="ARBA00022448"/>
    </source>
</evidence>
<evidence type="ECO:0000313" key="12">
    <source>
        <dbReference type="Proteomes" id="UP000009173"/>
    </source>
</evidence>
<dbReference type="SMART" id="SM00382">
    <property type="entry name" value="AAA"/>
    <property type="match status" value="1"/>
</dbReference>
<proteinExistence type="predicted"/>
<sequence length="354" mass="37591">MVLAVEGLGRTLAGREVLHDVNLTAAAGEVVCLVGPSGVGKTTLLRCIAGLDAPDEGTIRVTPPQGHGGGVVLVFQDYLLFPHLSVFENVAFGLRARGVRGAALKERVHTMLRAFRLDTDDLAHMASRYPAQLSAGQRQRVALARALVCDPAVLLLDEPFANLDRGLRGEMAAFVRDVVRRFGVATVTVTHDLEEAFAIGDRLGVMLGGTLAQLAPPLDVYRHPADEATARFLGPVTVLDETTRRTLGIDTPPTAATTCADTMQGLRLYRPEALAVRPWADGPAVLVSARFTGQVMQLLLDVEGQELLVHTLDDAPPTGTRLCVSLREIPGMTSAPTDAAASPSADTEHPGLVP</sequence>
<dbReference type="EMBL" id="CP000527">
    <property type="protein sequence ID" value="ABM29701.1"/>
    <property type="molecule type" value="Genomic_DNA"/>
</dbReference>
<dbReference type="Pfam" id="PF00005">
    <property type="entry name" value="ABC_tran"/>
    <property type="match status" value="1"/>
</dbReference>
<dbReference type="InterPro" id="IPR050093">
    <property type="entry name" value="ABC_SmlMolc_Importer"/>
</dbReference>
<dbReference type="GO" id="GO:0016887">
    <property type="term" value="F:ATP hydrolysis activity"/>
    <property type="evidence" value="ECO:0007669"/>
    <property type="project" value="InterPro"/>
</dbReference>
<dbReference type="KEGG" id="dvl:Dvul_2689"/>
<dbReference type="GO" id="GO:0016020">
    <property type="term" value="C:membrane"/>
    <property type="evidence" value="ECO:0007669"/>
    <property type="project" value="InterPro"/>
</dbReference>
<keyword evidence="3" id="KW-0410">Iron transport</keyword>
<feature type="domain" description="ABC transporter" evidence="10">
    <location>
        <begin position="3"/>
        <end position="233"/>
    </location>
</feature>
<dbReference type="GO" id="GO:0005524">
    <property type="term" value="F:ATP binding"/>
    <property type="evidence" value="ECO:0007669"/>
    <property type="project" value="UniProtKB-KW"/>
</dbReference>
<dbReference type="Proteomes" id="UP000009173">
    <property type="component" value="Chromosome"/>
</dbReference>
<dbReference type="InterPro" id="IPR027417">
    <property type="entry name" value="P-loop_NTPase"/>
</dbReference>
<keyword evidence="8" id="KW-0472">Membrane</keyword>
<evidence type="ECO:0000256" key="5">
    <source>
        <dbReference type="ARBA" id="ARBA00022840"/>
    </source>
</evidence>
<dbReference type="GO" id="GO:0015408">
    <property type="term" value="F:ABC-type ferric iron transporter activity"/>
    <property type="evidence" value="ECO:0007669"/>
    <property type="project" value="InterPro"/>
</dbReference>
<evidence type="ECO:0000259" key="10">
    <source>
        <dbReference type="PROSITE" id="PS50893"/>
    </source>
</evidence>
<dbReference type="InterPro" id="IPR017871">
    <property type="entry name" value="ABC_transporter-like_CS"/>
</dbReference>
<feature type="compositionally biased region" description="Low complexity" evidence="9">
    <location>
        <begin position="334"/>
        <end position="345"/>
    </location>
</feature>
<keyword evidence="7" id="KW-0406">Ion transport</keyword>
<evidence type="ECO:0000256" key="2">
    <source>
        <dbReference type="ARBA" id="ARBA00022475"/>
    </source>
</evidence>
<dbReference type="AlphaFoldDB" id="A0A0H3ABJ6"/>
<evidence type="ECO:0000256" key="4">
    <source>
        <dbReference type="ARBA" id="ARBA00022741"/>
    </source>
</evidence>
<gene>
    <name evidence="11" type="ordered locus">Dvul_2689</name>
</gene>
<dbReference type="RefSeq" id="WP_011793015.1">
    <property type="nucleotide sequence ID" value="NC_008751.1"/>
</dbReference>
<keyword evidence="6" id="KW-0408">Iron</keyword>
<organism evidence="11 12">
    <name type="scientific">Nitratidesulfovibrio vulgaris (strain DP4)</name>
    <name type="common">Desulfovibrio vulgaris</name>
    <dbReference type="NCBI Taxonomy" id="391774"/>
    <lineage>
        <taxon>Bacteria</taxon>
        <taxon>Pseudomonadati</taxon>
        <taxon>Thermodesulfobacteriota</taxon>
        <taxon>Desulfovibrionia</taxon>
        <taxon>Desulfovibrionales</taxon>
        <taxon>Desulfovibrionaceae</taxon>
        <taxon>Nitratidesulfovibrio</taxon>
    </lineage>
</organism>
<keyword evidence="1" id="KW-0813">Transport</keyword>
<evidence type="ECO:0000256" key="7">
    <source>
        <dbReference type="ARBA" id="ARBA00023065"/>
    </source>
</evidence>
<dbReference type="InterPro" id="IPR015853">
    <property type="entry name" value="ABC_transpr_FbpC"/>
</dbReference>
<dbReference type="InterPro" id="IPR003439">
    <property type="entry name" value="ABC_transporter-like_ATP-bd"/>
</dbReference>